<dbReference type="PANTHER" id="PTHR43884:SF20">
    <property type="entry name" value="ACYL-COA DEHYDROGENASE FADE28"/>
    <property type="match status" value="1"/>
</dbReference>
<accession>A0ABW0ZZL2</accession>
<dbReference type="SUPFAM" id="SSF47203">
    <property type="entry name" value="Acyl-CoA dehydrogenase C-terminal domain-like"/>
    <property type="match status" value="1"/>
</dbReference>
<dbReference type="Gene3D" id="1.20.140.10">
    <property type="entry name" value="Butyryl-CoA Dehydrogenase, subunit A, domain 3"/>
    <property type="match status" value="1"/>
</dbReference>
<dbReference type="EMBL" id="JBHSON010000013">
    <property type="protein sequence ID" value="MFC5746315.1"/>
    <property type="molecule type" value="Genomic_DNA"/>
</dbReference>
<keyword evidence="3" id="KW-0560">Oxidoreductase</keyword>
<dbReference type="Gene3D" id="1.10.540.10">
    <property type="entry name" value="Acyl-CoA dehydrogenase/oxidase, N-terminal domain"/>
    <property type="match status" value="1"/>
</dbReference>
<comment type="caution">
    <text evidence="5">The sequence shown here is derived from an EMBL/GenBank/DDBJ whole genome shotgun (WGS) entry which is preliminary data.</text>
</comment>
<dbReference type="Pfam" id="PF00441">
    <property type="entry name" value="Acyl-CoA_dh_1"/>
    <property type="match status" value="1"/>
</dbReference>
<reference evidence="6" key="1">
    <citation type="journal article" date="2019" name="Int. J. Syst. Evol. Microbiol.">
        <title>The Global Catalogue of Microorganisms (GCM) 10K type strain sequencing project: providing services to taxonomists for standard genome sequencing and annotation.</title>
        <authorList>
            <consortium name="The Broad Institute Genomics Platform"/>
            <consortium name="The Broad Institute Genome Sequencing Center for Infectious Disease"/>
            <person name="Wu L."/>
            <person name="Ma J."/>
        </authorList>
    </citation>
    <scope>NUCLEOTIDE SEQUENCE [LARGE SCALE GENOMIC DNA]</scope>
    <source>
        <strain evidence="6">KCTC 42087</strain>
    </source>
</reference>
<organism evidence="5 6">
    <name type="scientific">Actinomadura rugatobispora</name>
    <dbReference type="NCBI Taxonomy" id="1994"/>
    <lineage>
        <taxon>Bacteria</taxon>
        <taxon>Bacillati</taxon>
        <taxon>Actinomycetota</taxon>
        <taxon>Actinomycetes</taxon>
        <taxon>Streptosporangiales</taxon>
        <taxon>Thermomonosporaceae</taxon>
        <taxon>Actinomadura</taxon>
    </lineage>
</organism>
<dbReference type="InterPro" id="IPR009075">
    <property type="entry name" value="AcylCo_DH/oxidase_C"/>
</dbReference>
<proteinExistence type="predicted"/>
<evidence type="ECO:0000256" key="1">
    <source>
        <dbReference type="ARBA" id="ARBA00022630"/>
    </source>
</evidence>
<dbReference type="InterPro" id="IPR037069">
    <property type="entry name" value="AcylCoA_DH/ox_N_sf"/>
</dbReference>
<keyword evidence="1" id="KW-0285">Flavoprotein</keyword>
<dbReference type="Proteomes" id="UP001596074">
    <property type="component" value="Unassembled WGS sequence"/>
</dbReference>
<evidence type="ECO:0000313" key="5">
    <source>
        <dbReference type="EMBL" id="MFC5746315.1"/>
    </source>
</evidence>
<gene>
    <name evidence="5" type="ORF">ACFPZN_11900</name>
</gene>
<feature type="domain" description="Acyl-CoA dehydrogenase/oxidase C-terminal" evidence="4">
    <location>
        <begin position="200"/>
        <end position="333"/>
    </location>
</feature>
<keyword evidence="2" id="KW-0274">FAD</keyword>
<evidence type="ECO:0000313" key="6">
    <source>
        <dbReference type="Proteomes" id="UP001596074"/>
    </source>
</evidence>
<dbReference type="InterPro" id="IPR036250">
    <property type="entry name" value="AcylCo_DH-like_C"/>
</dbReference>
<evidence type="ECO:0000259" key="4">
    <source>
        <dbReference type="Pfam" id="PF00441"/>
    </source>
</evidence>
<dbReference type="RefSeq" id="WP_378281938.1">
    <property type="nucleotide sequence ID" value="NZ_JBHSON010000013.1"/>
</dbReference>
<evidence type="ECO:0000256" key="2">
    <source>
        <dbReference type="ARBA" id="ARBA00022827"/>
    </source>
</evidence>
<name>A0ABW0ZZL2_9ACTN</name>
<keyword evidence="6" id="KW-1185">Reference proteome</keyword>
<protein>
    <submittedName>
        <fullName evidence="5">Acyl-CoA dehydrogenase family protein</fullName>
    </submittedName>
</protein>
<sequence length="346" mass="36411">MDLALLPEDEELVSVLDAALAKESSADRVRAAEGLGFDPALWTTLNGIGVPALALDQDDCTALRLVLIAETAGRHLASAPVVESLVTARLLRRCGGPAADALAARCADGRIATLVPHPTRGRAAELVPAGAVAEIVLAYDGGALTAVLAEPPMAAAANLGGMPLADRDLSGESGGAEVETVARAEPARLAFEAARSEWQLLTAAQLVGLAARALEIAVAYVRERRVFGRPVGSFQTVSHKLADHATAVDGARLLVREAAWAADADDPRARALSAMAFCYAAEQAVAVTADALHFHGGYGFTTEYDIQLYYRRAQAYPLVWGSVQREYQRVADHLFGEAGDRRGGRP</sequence>
<dbReference type="PANTHER" id="PTHR43884">
    <property type="entry name" value="ACYL-COA DEHYDROGENASE"/>
    <property type="match status" value="1"/>
</dbReference>
<evidence type="ECO:0000256" key="3">
    <source>
        <dbReference type="ARBA" id="ARBA00023002"/>
    </source>
</evidence>